<accession>A0A060UPI3</accession>
<evidence type="ECO:0000313" key="4">
    <source>
        <dbReference type="Proteomes" id="UP000193925"/>
    </source>
</evidence>
<reference evidence="3 4" key="3">
    <citation type="submission" date="2017-03" db="EMBL/GenBank/DDBJ databases">
        <authorList>
            <person name="Regsiter A."/>
            <person name="William W."/>
        </authorList>
    </citation>
    <scope>NUCLEOTIDE SEQUENCE [LARGE SCALE GENOMIC DNA]</scope>
    <source>
        <strain evidence="3">PRJEB5721</strain>
    </source>
</reference>
<dbReference type="Proteomes" id="UP000193925">
    <property type="component" value="Chromosome AFERRI"/>
</dbReference>
<dbReference type="EMBL" id="LT841305">
    <property type="protein sequence ID" value="SMH66932.1"/>
    <property type="molecule type" value="Genomic_DNA"/>
</dbReference>
<keyword evidence="4" id="KW-1185">Reference proteome</keyword>
<dbReference type="SUPFAM" id="SSF48371">
    <property type="entry name" value="ARM repeat"/>
    <property type="match status" value="1"/>
</dbReference>
<dbReference type="InterPro" id="IPR016024">
    <property type="entry name" value="ARM-type_fold"/>
</dbReference>
<dbReference type="InterPro" id="IPR011989">
    <property type="entry name" value="ARM-like"/>
</dbReference>
<evidence type="ECO:0000313" key="3">
    <source>
        <dbReference type="EMBL" id="SMH66932.1"/>
    </source>
</evidence>
<dbReference type="RefSeq" id="WP_035190840.1">
    <property type="nucleotide sequence ID" value="NZ_CCCS020000002.1"/>
</dbReference>
<reference evidence="2" key="1">
    <citation type="submission" date="2014-03" db="EMBL/GenBank/DDBJ databases">
        <authorList>
            <person name="Genoscope - CEA"/>
        </authorList>
    </citation>
    <scope>NUCLEOTIDE SEQUENCE [LARGE SCALE GENOMIC DNA]</scope>
    <source>
        <strain evidence="2">CF27</strain>
    </source>
</reference>
<dbReference type="AlphaFoldDB" id="A0A060UPI3"/>
<dbReference type="EMBL" id="CCCS020000002">
    <property type="protein sequence ID" value="CDQ08728.1"/>
    <property type="molecule type" value="Genomic_DNA"/>
</dbReference>
<organism evidence="2">
    <name type="scientific">Acidithiobacillus ferrivorans</name>
    <dbReference type="NCBI Taxonomy" id="160808"/>
    <lineage>
        <taxon>Bacteria</taxon>
        <taxon>Pseudomonadati</taxon>
        <taxon>Pseudomonadota</taxon>
        <taxon>Acidithiobacillia</taxon>
        <taxon>Acidithiobacillales</taxon>
        <taxon>Acidithiobacillaceae</taxon>
        <taxon>Acidithiobacillus</taxon>
    </lineage>
</organism>
<sequence length="141" mass="16130">MTEDPWRTLTLDARLQWALSPELPEVYRPFLLTEQWLQTRCYFARRADLRLEEVAVLAGDGDYVIRLCIAKRPDLTAEQVGVFCQDQAPNVRYAIARNPLLTQVQRTQLLADADELVRQAAAKGPRPSKERCRPGQAPLLR</sequence>
<dbReference type="Gene3D" id="1.25.10.10">
    <property type="entry name" value="Leucine-rich Repeat Variant"/>
    <property type="match status" value="1"/>
</dbReference>
<evidence type="ECO:0000313" key="2">
    <source>
        <dbReference type="EMBL" id="CDQ08728.1"/>
    </source>
</evidence>
<gene>
    <name evidence="2" type="ORF">AFERRI_100163</name>
    <name evidence="3" type="ORF">AFERRI_50133</name>
</gene>
<name>A0A060UPI3_9PROT</name>
<evidence type="ECO:0000256" key="1">
    <source>
        <dbReference type="SAM" id="MobiDB-lite"/>
    </source>
</evidence>
<feature type="region of interest" description="Disordered" evidence="1">
    <location>
        <begin position="120"/>
        <end position="141"/>
    </location>
</feature>
<reference evidence="2" key="2">
    <citation type="submission" date="2014-07" db="EMBL/GenBank/DDBJ databases">
        <title>Initial genome analysis of the psychrotolerant acidophile Acidithiobacillus ferrivorans CF27: insights into iron and sulfur oxidation pathways and into biofilm formation.</title>
        <authorList>
            <person name="Talla E."/>
            <person name="Hedrich S."/>
            <person name="Mangenot S."/>
            <person name="Ji B."/>
            <person name="Johnson D.B."/>
            <person name="Barbe V."/>
            <person name="Bonnefoy V."/>
        </authorList>
    </citation>
    <scope>NUCLEOTIDE SEQUENCE [LARGE SCALE GENOMIC DNA]</scope>
    <source>
        <strain evidence="2">CF27</strain>
    </source>
</reference>
<proteinExistence type="predicted"/>
<protein>
    <submittedName>
        <fullName evidence="2">Leucine-rich repeat-containing protein</fullName>
    </submittedName>
</protein>